<protein>
    <recommendedName>
        <fullName evidence="4">Secreted protein</fullName>
    </recommendedName>
</protein>
<accession>A0A9Q1JCT1</accession>
<dbReference type="EMBL" id="JAINUF010000001">
    <property type="protein sequence ID" value="KAJ8379559.1"/>
    <property type="molecule type" value="Genomic_DNA"/>
</dbReference>
<comment type="caution">
    <text evidence="2">The sequence shown here is derived from an EMBL/GenBank/DDBJ whole genome shotgun (WGS) entry which is preliminary data.</text>
</comment>
<dbReference type="AlphaFoldDB" id="A0A9Q1JCT1"/>
<gene>
    <name evidence="2" type="ORF">SKAU_G00003370</name>
</gene>
<evidence type="ECO:0000313" key="2">
    <source>
        <dbReference type="EMBL" id="KAJ8379559.1"/>
    </source>
</evidence>
<evidence type="ECO:0000313" key="3">
    <source>
        <dbReference type="Proteomes" id="UP001152622"/>
    </source>
</evidence>
<name>A0A9Q1JCT1_SYNKA</name>
<feature type="chain" id="PRO_5040312841" description="Secreted protein" evidence="1">
    <location>
        <begin position="33"/>
        <end position="136"/>
    </location>
</feature>
<reference evidence="2" key="1">
    <citation type="journal article" date="2023" name="Science">
        <title>Genome structures resolve the early diversification of teleost fishes.</title>
        <authorList>
            <person name="Parey E."/>
            <person name="Louis A."/>
            <person name="Montfort J."/>
            <person name="Bouchez O."/>
            <person name="Roques C."/>
            <person name="Iampietro C."/>
            <person name="Lluch J."/>
            <person name="Castinel A."/>
            <person name="Donnadieu C."/>
            <person name="Desvignes T."/>
            <person name="Floi Bucao C."/>
            <person name="Jouanno E."/>
            <person name="Wen M."/>
            <person name="Mejri S."/>
            <person name="Dirks R."/>
            <person name="Jansen H."/>
            <person name="Henkel C."/>
            <person name="Chen W.J."/>
            <person name="Zahm M."/>
            <person name="Cabau C."/>
            <person name="Klopp C."/>
            <person name="Thompson A.W."/>
            <person name="Robinson-Rechavi M."/>
            <person name="Braasch I."/>
            <person name="Lecointre G."/>
            <person name="Bobe J."/>
            <person name="Postlethwait J.H."/>
            <person name="Berthelot C."/>
            <person name="Roest Crollius H."/>
            <person name="Guiguen Y."/>
        </authorList>
    </citation>
    <scope>NUCLEOTIDE SEQUENCE</scope>
    <source>
        <strain evidence="2">WJC10195</strain>
    </source>
</reference>
<evidence type="ECO:0008006" key="4">
    <source>
        <dbReference type="Google" id="ProtNLM"/>
    </source>
</evidence>
<organism evidence="2 3">
    <name type="scientific">Synaphobranchus kaupii</name>
    <name type="common">Kaup's arrowtooth eel</name>
    <dbReference type="NCBI Taxonomy" id="118154"/>
    <lineage>
        <taxon>Eukaryota</taxon>
        <taxon>Metazoa</taxon>
        <taxon>Chordata</taxon>
        <taxon>Craniata</taxon>
        <taxon>Vertebrata</taxon>
        <taxon>Euteleostomi</taxon>
        <taxon>Actinopterygii</taxon>
        <taxon>Neopterygii</taxon>
        <taxon>Teleostei</taxon>
        <taxon>Anguilliformes</taxon>
        <taxon>Synaphobranchidae</taxon>
        <taxon>Synaphobranchus</taxon>
    </lineage>
</organism>
<feature type="signal peptide" evidence="1">
    <location>
        <begin position="1"/>
        <end position="32"/>
    </location>
</feature>
<sequence length="136" mass="14935">MNGELGHVSVSVRRRRCCLLLFSCCLFARPDAVCPCPPYSNLSLSVQSSPSEPSHAVGSPARVRERVHACYVFLSQDHDSTPVCTRPACDCFAKRPACHSRPAPSHRCHYRLQSARNRMAGGRSLARVMLRKVGGA</sequence>
<keyword evidence="1" id="KW-0732">Signal</keyword>
<evidence type="ECO:0000256" key="1">
    <source>
        <dbReference type="SAM" id="SignalP"/>
    </source>
</evidence>
<proteinExistence type="predicted"/>
<keyword evidence="3" id="KW-1185">Reference proteome</keyword>
<dbReference type="Proteomes" id="UP001152622">
    <property type="component" value="Chromosome 1"/>
</dbReference>